<comment type="catalytic activity">
    <reaction evidence="9 10">
        <text>L-cysteinyl-[protein] + hexadecanoyl-CoA = S-hexadecanoyl-L-cysteinyl-[protein] + CoA</text>
        <dbReference type="Rhea" id="RHEA:36683"/>
        <dbReference type="Rhea" id="RHEA-COMP:10131"/>
        <dbReference type="Rhea" id="RHEA-COMP:11032"/>
        <dbReference type="ChEBI" id="CHEBI:29950"/>
        <dbReference type="ChEBI" id="CHEBI:57287"/>
        <dbReference type="ChEBI" id="CHEBI:57379"/>
        <dbReference type="ChEBI" id="CHEBI:74151"/>
        <dbReference type="EC" id="2.3.1.225"/>
    </reaction>
</comment>
<keyword evidence="2 10" id="KW-0808">Transferase</keyword>
<evidence type="ECO:0000313" key="12">
    <source>
        <dbReference type="EMBL" id="PVI04060.1"/>
    </source>
</evidence>
<gene>
    <name evidence="12" type="ORF">DM02DRAFT_694589</name>
</gene>
<dbReference type="Pfam" id="PF01529">
    <property type="entry name" value="DHHC"/>
    <property type="match status" value="1"/>
</dbReference>
<reference evidence="12 13" key="1">
    <citation type="journal article" date="2018" name="Sci. Rep.">
        <title>Comparative genomics provides insights into the lifestyle and reveals functional heterogeneity of dark septate endophytic fungi.</title>
        <authorList>
            <person name="Knapp D.G."/>
            <person name="Nemeth J.B."/>
            <person name="Barry K."/>
            <person name="Hainaut M."/>
            <person name="Henrissat B."/>
            <person name="Johnson J."/>
            <person name="Kuo A."/>
            <person name="Lim J.H.P."/>
            <person name="Lipzen A."/>
            <person name="Nolan M."/>
            <person name="Ohm R.A."/>
            <person name="Tamas L."/>
            <person name="Grigoriev I.V."/>
            <person name="Spatafora J.W."/>
            <person name="Nagy L.G."/>
            <person name="Kovacs G.M."/>
        </authorList>
    </citation>
    <scope>NUCLEOTIDE SEQUENCE [LARGE SCALE GENOMIC DNA]</scope>
    <source>
        <strain evidence="12 13">DSE2036</strain>
    </source>
</reference>
<evidence type="ECO:0000256" key="5">
    <source>
        <dbReference type="ARBA" id="ARBA00023136"/>
    </source>
</evidence>
<keyword evidence="5 10" id="KW-0472">Membrane</keyword>
<dbReference type="Proteomes" id="UP000244855">
    <property type="component" value="Unassembled WGS sequence"/>
</dbReference>
<keyword evidence="7" id="KW-0449">Lipoprotein</keyword>
<comment type="similarity">
    <text evidence="10">Belongs to the DHHC palmitoyltransferase family.</text>
</comment>
<dbReference type="InterPro" id="IPR039859">
    <property type="entry name" value="PFA4/ZDH16/20/ERF2-like"/>
</dbReference>
<keyword evidence="4 10" id="KW-1133">Transmembrane helix</keyword>
<dbReference type="AlphaFoldDB" id="A0A2V1E4C1"/>
<dbReference type="EC" id="2.3.1.225" evidence="10"/>
<evidence type="ECO:0000256" key="3">
    <source>
        <dbReference type="ARBA" id="ARBA00022692"/>
    </source>
</evidence>
<keyword evidence="8 10" id="KW-0012">Acyltransferase</keyword>
<evidence type="ECO:0000256" key="10">
    <source>
        <dbReference type="RuleBase" id="RU079119"/>
    </source>
</evidence>
<dbReference type="GO" id="GO:0016020">
    <property type="term" value="C:membrane"/>
    <property type="evidence" value="ECO:0007669"/>
    <property type="project" value="UniProtKB-SubCell"/>
</dbReference>
<evidence type="ECO:0000256" key="7">
    <source>
        <dbReference type="ARBA" id="ARBA00023288"/>
    </source>
</evidence>
<evidence type="ECO:0000259" key="11">
    <source>
        <dbReference type="Pfam" id="PF01529"/>
    </source>
</evidence>
<evidence type="ECO:0000256" key="4">
    <source>
        <dbReference type="ARBA" id="ARBA00022989"/>
    </source>
</evidence>
<feature type="transmembrane region" description="Helical" evidence="10">
    <location>
        <begin position="82"/>
        <end position="106"/>
    </location>
</feature>
<keyword evidence="6" id="KW-0564">Palmitate</keyword>
<dbReference type="GO" id="GO:0019706">
    <property type="term" value="F:protein-cysteine S-palmitoyltransferase activity"/>
    <property type="evidence" value="ECO:0007669"/>
    <property type="project" value="UniProtKB-EC"/>
</dbReference>
<keyword evidence="3 10" id="KW-0812">Transmembrane</keyword>
<dbReference type="GO" id="GO:0006612">
    <property type="term" value="P:protein targeting to membrane"/>
    <property type="evidence" value="ECO:0007669"/>
    <property type="project" value="TreeGrafter"/>
</dbReference>
<name>A0A2V1E4C1_9PLEO</name>
<dbReference type="PANTHER" id="PTHR22883">
    <property type="entry name" value="ZINC FINGER DHHC DOMAIN CONTAINING PROTEIN"/>
    <property type="match status" value="1"/>
</dbReference>
<dbReference type="PROSITE" id="PS50216">
    <property type="entry name" value="DHHC"/>
    <property type="match status" value="1"/>
</dbReference>
<proteinExistence type="inferred from homology"/>
<feature type="transmembrane region" description="Helical" evidence="10">
    <location>
        <begin position="180"/>
        <end position="201"/>
    </location>
</feature>
<sequence>MFLATLRPAAEDVIPLPTEGKTFSQRLRKVLERVLAVIHRTLFPFLMLLDAALPIYAIDVRLMKYLLSLTENAHVSKPHTRAAITISVIFGILWLLWTVPLGYCLWSHYWVARRWKPVSTPLPNKQVSGKTGEPRLCYRCNIFMPARTYHCPVMDKCLPHYDHFCPWWAGGVWIHNLKAYLLFLAFLPPYQAFVFGIGMWVAADKDKRSSCKIVMGTGIACGAALVLSTVIMLEMWIRLGFWNLLTSEHDGCFLVDDAGVPQEIKDPWDQGWR</sequence>
<evidence type="ECO:0000313" key="13">
    <source>
        <dbReference type="Proteomes" id="UP000244855"/>
    </source>
</evidence>
<organism evidence="12 13">
    <name type="scientific">Periconia macrospinosa</name>
    <dbReference type="NCBI Taxonomy" id="97972"/>
    <lineage>
        <taxon>Eukaryota</taxon>
        <taxon>Fungi</taxon>
        <taxon>Dikarya</taxon>
        <taxon>Ascomycota</taxon>
        <taxon>Pezizomycotina</taxon>
        <taxon>Dothideomycetes</taxon>
        <taxon>Pleosporomycetidae</taxon>
        <taxon>Pleosporales</taxon>
        <taxon>Massarineae</taxon>
        <taxon>Periconiaceae</taxon>
        <taxon>Periconia</taxon>
    </lineage>
</organism>
<dbReference type="EMBL" id="KZ805325">
    <property type="protein sequence ID" value="PVI04060.1"/>
    <property type="molecule type" value="Genomic_DNA"/>
</dbReference>
<comment type="subcellular location">
    <subcellularLocation>
        <location evidence="1">Membrane</location>
        <topology evidence="1">Multi-pass membrane protein</topology>
    </subcellularLocation>
</comment>
<feature type="transmembrane region" description="Helical" evidence="10">
    <location>
        <begin position="34"/>
        <end position="58"/>
    </location>
</feature>
<feature type="domain" description="Palmitoyltransferase DHHC" evidence="11">
    <location>
        <begin position="131"/>
        <end position="236"/>
    </location>
</feature>
<dbReference type="OrthoDB" id="3777395at2759"/>
<accession>A0A2V1E4C1</accession>
<evidence type="ECO:0000256" key="8">
    <source>
        <dbReference type="ARBA" id="ARBA00023315"/>
    </source>
</evidence>
<evidence type="ECO:0000256" key="2">
    <source>
        <dbReference type="ARBA" id="ARBA00022679"/>
    </source>
</evidence>
<dbReference type="STRING" id="97972.A0A2V1E4C1"/>
<dbReference type="GO" id="GO:0005794">
    <property type="term" value="C:Golgi apparatus"/>
    <property type="evidence" value="ECO:0007669"/>
    <property type="project" value="TreeGrafter"/>
</dbReference>
<feature type="transmembrane region" description="Helical" evidence="10">
    <location>
        <begin position="213"/>
        <end position="233"/>
    </location>
</feature>
<comment type="domain">
    <text evidence="10">The DHHC domain is required for palmitoyltransferase activity.</text>
</comment>
<protein>
    <recommendedName>
        <fullName evidence="10">Palmitoyltransferase</fullName>
        <ecNumber evidence="10">2.3.1.225</ecNumber>
    </recommendedName>
</protein>
<evidence type="ECO:0000256" key="1">
    <source>
        <dbReference type="ARBA" id="ARBA00004141"/>
    </source>
</evidence>
<dbReference type="InterPro" id="IPR001594">
    <property type="entry name" value="Palmitoyltrfase_DHHC"/>
</dbReference>
<keyword evidence="13" id="KW-1185">Reference proteome</keyword>
<dbReference type="GO" id="GO:0005783">
    <property type="term" value="C:endoplasmic reticulum"/>
    <property type="evidence" value="ECO:0007669"/>
    <property type="project" value="TreeGrafter"/>
</dbReference>
<evidence type="ECO:0000256" key="9">
    <source>
        <dbReference type="ARBA" id="ARBA00048048"/>
    </source>
</evidence>
<evidence type="ECO:0000256" key="6">
    <source>
        <dbReference type="ARBA" id="ARBA00023139"/>
    </source>
</evidence>